<keyword evidence="12" id="KW-1185">Reference proteome</keyword>
<organism evidence="11 12">
    <name type="scientific">Acipenser oxyrinchus oxyrinchus</name>
    <dbReference type="NCBI Taxonomy" id="40147"/>
    <lineage>
        <taxon>Eukaryota</taxon>
        <taxon>Metazoa</taxon>
        <taxon>Chordata</taxon>
        <taxon>Craniata</taxon>
        <taxon>Vertebrata</taxon>
        <taxon>Euteleostomi</taxon>
        <taxon>Actinopterygii</taxon>
        <taxon>Chondrostei</taxon>
        <taxon>Acipenseriformes</taxon>
        <taxon>Acipenseridae</taxon>
        <taxon>Acipenser</taxon>
    </lineage>
</organism>
<feature type="transmembrane region" description="Helical" evidence="9">
    <location>
        <begin position="20"/>
        <end position="46"/>
    </location>
</feature>
<dbReference type="EMBL" id="JAGXEW010000002">
    <property type="protein sequence ID" value="KAK1175149.1"/>
    <property type="molecule type" value="Genomic_DNA"/>
</dbReference>
<evidence type="ECO:0000256" key="4">
    <source>
        <dbReference type="ARBA" id="ARBA00023040"/>
    </source>
</evidence>
<dbReference type="InterPro" id="IPR000276">
    <property type="entry name" value="GPCR_Rhodpsn"/>
</dbReference>
<evidence type="ECO:0000259" key="10">
    <source>
        <dbReference type="PROSITE" id="PS50262"/>
    </source>
</evidence>
<evidence type="ECO:0000313" key="12">
    <source>
        <dbReference type="Proteomes" id="UP001230051"/>
    </source>
</evidence>
<feature type="domain" description="G-protein coupled receptors family 1 profile" evidence="10">
    <location>
        <begin position="38"/>
        <end position="289"/>
    </location>
</feature>
<feature type="compositionally biased region" description="Basic and acidic residues" evidence="8">
    <location>
        <begin position="384"/>
        <end position="395"/>
    </location>
</feature>
<dbReference type="Proteomes" id="UP001230051">
    <property type="component" value="Unassembled WGS sequence"/>
</dbReference>
<keyword evidence="7" id="KW-0807">Transducer</keyword>
<evidence type="ECO:0000256" key="6">
    <source>
        <dbReference type="ARBA" id="ARBA00023170"/>
    </source>
</evidence>
<evidence type="ECO:0000256" key="2">
    <source>
        <dbReference type="ARBA" id="ARBA00022692"/>
    </source>
</evidence>
<dbReference type="SUPFAM" id="SSF81321">
    <property type="entry name" value="Family A G protein-coupled receptor-like"/>
    <property type="match status" value="1"/>
</dbReference>
<reference evidence="11" key="1">
    <citation type="submission" date="2022-02" db="EMBL/GenBank/DDBJ databases">
        <title>Atlantic sturgeon de novo genome assembly.</title>
        <authorList>
            <person name="Stock M."/>
            <person name="Klopp C."/>
            <person name="Guiguen Y."/>
            <person name="Cabau C."/>
            <person name="Parinello H."/>
            <person name="Santidrian Yebra-Pimentel E."/>
            <person name="Kuhl H."/>
            <person name="Dirks R.P."/>
            <person name="Guessner J."/>
            <person name="Wuertz S."/>
            <person name="Du K."/>
            <person name="Schartl M."/>
        </authorList>
    </citation>
    <scope>NUCLEOTIDE SEQUENCE</scope>
    <source>
        <strain evidence="11">STURGEONOMICS-FGT-2020</strain>
        <tissue evidence="11">Whole blood</tissue>
    </source>
</reference>
<protein>
    <submittedName>
        <fullName evidence="11">G-protein coupled receptor 151-like</fullName>
    </submittedName>
</protein>
<feature type="transmembrane region" description="Helical" evidence="9">
    <location>
        <begin position="231"/>
        <end position="251"/>
    </location>
</feature>
<dbReference type="Pfam" id="PF00001">
    <property type="entry name" value="7tm_1"/>
    <property type="match status" value="1"/>
</dbReference>
<gene>
    <name evidence="11" type="primary">GPR151</name>
    <name evidence="11" type="ORF">AOXY_G2800</name>
</gene>
<evidence type="ECO:0000313" key="11">
    <source>
        <dbReference type="EMBL" id="KAK1175149.1"/>
    </source>
</evidence>
<evidence type="ECO:0000256" key="5">
    <source>
        <dbReference type="ARBA" id="ARBA00023136"/>
    </source>
</evidence>
<evidence type="ECO:0000256" key="8">
    <source>
        <dbReference type="SAM" id="MobiDB-lite"/>
    </source>
</evidence>
<comment type="caution">
    <text evidence="11">The sequence shown here is derived from an EMBL/GenBank/DDBJ whole genome shotgun (WGS) entry which is preliminary data.</text>
</comment>
<feature type="region of interest" description="Disordered" evidence="8">
    <location>
        <begin position="374"/>
        <end position="395"/>
    </location>
</feature>
<keyword evidence="5 9" id="KW-0472">Membrane</keyword>
<dbReference type="PANTHER" id="PTHR45695">
    <property type="entry name" value="LEUCOKININ RECEPTOR-RELATED"/>
    <property type="match status" value="1"/>
</dbReference>
<keyword evidence="6 11" id="KW-0675">Receptor</keyword>
<dbReference type="PRINTS" id="PR00237">
    <property type="entry name" value="GPCRRHODOPSN"/>
</dbReference>
<feature type="transmembrane region" description="Helical" evidence="9">
    <location>
        <begin position="101"/>
        <end position="118"/>
    </location>
</feature>
<dbReference type="Gene3D" id="1.20.1070.10">
    <property type="entry name" value="Rhodopsin 7-helix transmembrane proteins"/>
    <property type="match status" value="1"/>
</dbReference>
<evidence type="ECO:0000256" key="7">
    <source>
        <dbReference type="ARBA" id="ARBA00023224"/>
    </source>
</evidence>
<proteinExistence type="predicted"/>
<sequence>MNVSLLHFAGGIQLLEGVEITVLLPVILAVICFIGFVGNLLISAVLVHDFRKGKTSIVNALVINLTTADLLIILFCIPIRAVTYSKQSWSFGNFVCKTTDWFLHCCLVAKSFTLAAMGQARYNYVLNPPKFLHLHPKRLLGIVLSIWTISVVLPIPHVVFTTMKEEQSITLCVFEIPFYASNFMNVFSKIYPVVAYMLPMIFTATCYMKTMLRTKPRRNRTPNPRHQSKRITLMLMCVSSAYGLMWLPEWIGWIWARHSHSKSGNPPPTFMIYVQVLLFVNSMVNPMILMAMSEDFREGFVSIWGLVKCRSPRGAGESRSPKAEENGAETGTSIIHSLQDLQNLPIQGHSEASANKTGIILPDVEHFWQHRRNTTAAEETDPIPWEHEENLQSAQ</sequence>
<dbReference type="PROSITE" id="PS50262">
    <property type="entry name" value="G_PROTEIN_RECEP_F1_2"/>
    <property type="match status" value="1"/>
</dbReference>
<evidence type="ECO:0000256" key="3">
    <source>
        <dbReference type="ARBA" id="ARBA00022989"/>
    </source>
</evidence>
<keyword evidence="4" id="KW-0297">G-protein coupled receptor</keyword>
<dbReference type="GO" id="GO:0005886">
    <property type="term" value="C:plasma membrane"/>
    <property type="evidence" value="ECO:0007669"/>
    <property type="project" value="TreeGrafter"/>
</dbReference>
<feature type="transmembrane region" description="Helical" evidence="9">
    <location>
        <begin position="58"/>
        <end position="81"/>
    </location>
</feature>
<keyword evidence="2 9" id="KW-0812">Transmembrane</keyword>
<evidence type="ECO:0000256" key="9">
    <source>
        <dbReference type="SAM" id="Phobius"/>
    </source>
</evidence>
<dbReference type="InterPro" id="IPR017452">
    <property type="entry name" value="GPCR_Rhodpsn_7TM"/>
</dbReference>
<dbReference type="AlphaFoldDB" id="A0AAD8GJ48"/>
<dbReference type="GO" id="GO:0004930">
    <property type="term" value="F:G protein-coupled receptor activity"/>
    <property type="evidence" value="ECO:0007669"/>
    <property type="project" value="UniProtKB-KW"/>
</dbReference>
<accession>A0AAD8GJ48</accession>
<keyword evidence="3 9" id="KW-1133">Transmembrane helix</keyword>
<comment type="subcellular location">
    <subcellularLocation>
        <location evidence="1">Membrane</location>
        <topology evidence="1">Multi-pass membrane protein</topology>
    </subcellularLocation>
</comment>
<feature type="transmembrane region" description="Helical" evidence="9">
    <location>
        <begin position="271"/>
        <end position="292"/>
    </location>
</feature>
<feature type="transmembrane region" description="Helical" evidence="9">
    <location>
        <begin position="190"/>
        <end position="210"/>
    </location>
</feature>
<feature type="transmembrane region" description="Helical" evidence="9">
    <location>
        <begin position="139"/>
        <end position="160"/>
    </location>
</feature>
<name>A0AAD8GJ48_ACIOX</name>
<dbReference type="PANTHER" id="PTHR45695:SF21">
    <property type="entry name" value="G-PROTEIN COUPLED RECEPTOR 151-RELATED"/>
    <property type="match status" value="1"/>
</dbReference>
<evidence type="ECO:0000256" key="1">
    <source>
        <dbReference type="ARBA" id="ARBA00004141"/>
    </source>
</evidence>